<reference evidence="5 6" key="1">
    <citation type="submission" date="2017-10" db="EMBL/GenBank/DDBJ databases">
        <title>Comparative genomics in systemic dimorphic fungi from Ajellomycetaceae.</title>
        <authorList>
            <person name="Munoz J.F."/>
            <person name="Mcewen J.G."/>
            <person name="Clay O.K."/>
            <person name="Cuomo C.A."/>
        </authorList>
    </citation>
    <scope>NUCLEOTIDE SEQUENCE [LARGE SCALE GENOMIC DNA]</scope>
    <source>
        <strain evidence="5 6">UAMH5409</strain>
    </source>
</reference>
<proteinExistence type="inferred from homology"/>
<accession>A0A2B7WH62</accession>
<evidence type="ECO:0000256" key="4">
    <source>
        <dbReference type="SAM" id="MobiDB-lite"/>
    </source>
</evidence>
<dbReference type="EMBL" id="PDNB01000304">
    <property type="protein sequence ID" value="PGG95919.1"/>
    <property type="molecule type" value="Genomic_DNA"/>
</dbReference>
<organism evidence="5 6">
    <name type="scientific">Helicocarpus griseus UAMH5409</name>
    <dbReference type="NCBI Taxonomy" id="1447875"/>
    <lineage>
        <taxon>Eukaryota</taxon>
        <taxon>Fungi</taxon>
        <taxon>Dikarya</taxon>
        <taxon>Ascomycota</taxon>
        <taxon>Pezizomycotina</taxon>
        <taxon>Eurotiomycetes</taxon>
        <taxon>Eurotiomycetidae</taxon>
        <taxon>Onygenales</taxon>
        <taxon>Ajellomycetaceae</taxon>
        <taxon>Helicocarpus</taxon>
    </lineage>
</organism>
<keyword evidence="6" id="KW-1185">Reference proteome</keyword>
<dbReference type="PANTHER" id="PTHR13261:SF0">
    <property type="entry name" value="BRCA2 AND CDKN1A-INTERACTING PROTEIN"/>
    <property type="match status" value="1"/>
</dbReference>
<sequence>MGKRKQLKDGDVEMGNTTRALGENDSSSDEEELDIVNVDFEWFDPQPAYDFHGLRNLLRQLLDNDSQLFDLSALTDLILSQPLLGSTVKVDGNESDPYAFLTVLNLQQHKDVPVIKDLTSYLHKKSSSPEFSPLHSLLSQPTPPAVGLILTERLINIPAEVVPPMYTMLLEEITWALEENEPYNFTHYLILSRTYEEVKSKLDEEEDRPQKKKKGGAADGKTETFYFHPEDEVLQKHALCYGGYQYTHQQEEGAADAKRAFHEFGVRPRGHMVLIEASRFEAAVNEVKEYLNPS</sequence>
<evidence type="ECO:0000313" key="6">
    <source>
        <dbReference type="Proteomes" id="UP000223968"/>
    </source>
</evidence>
<gene>
    <name evidence="5" type="ORF">AJ79_09807</name>
</gene>
<comment type="caution">
    <text evidence="5">The sequence shown here is derived from an EMBL/GenBank/DDBJ whole genome shotgun (WGS) entry which is preliminary data.</text>
</comment>
<evidence type="ECO:0000256" key="2">
    <source>
        <dbReference type="ARBA" id="ARBA00006781"/>
    </source>
</evidence>
<feature type="region of interest" description="Disordered" evidence="4">
    <location>
        <begin position="201"/>
        <end position="222"/>
    </location>
</feature>
<comment type="function">
    <text evidence="1 3">Involved in nuclear export, actin cytoskeleton organization and vesicular transport.</text>
</comment>
<comment type="similarity">
    <text evidence="2 3">Belongs to the BCP1 family.</text>
</comment>
<dbReference type="Proteomes" id="UP000223968">
    <property type="component" value="Unassembled WGS sequence"/>
</dbReference>
<feature type="region of interest" description="Disordered" evidence="4">
    <location>
        <begin position="1"/>
        <end position="30"/>
    </location>
</feature>
<keyword evidence="3" id="KW-0539">Nucleus</keyword>
<dbReference type="GO" id="GO:0005634">
    <property type="term" value="C:nucleus"/>
    <property type="evidence" value="ECO:0007669"/>
    <property type="project" value="UniProtKB-SubCell"/>
</dbReference>
<dbReference type="AlphaFoldDB" id="A0A2B7WH62"/>
<dbReference type="Pfam" id="PF13862">
    <property type="entry name" value="BCCIP"/>
    <property type="match status" value="1"/>
</dbReference>
<evidence type="ECO:0000256" key="3">
    <source>
        <dbReference type="PIRNR" id="PIRNR028983"/>
    </source>
</evidence>
<dbReference type="PIRSF" id="PIRSF028983">
    <property type="entry name" value="BCP1"/>
    <property type="match status" value="1"/>
</dbReference>
<dbReference type="InterPro" id="IPR025602">
    <property type="entry name" value="BCP1_family"/>
</dbReference>
<keyword evidence="3" id="KW-0653">Protein transport</keyword>
<comment type="subcellular location">
    <subcellularLocation>
        <location evidence="3">Nucleus</location>
    </subcellularLocation>
</comment>
<evidence type="ECO:0000256" key="1">
    <source>
        <dbReference type="ARBA" id="ARBA00002688"/>
    </source>
</evidence>
<evidence type="ECO:0000313" key="5">
    <source>
        <dbReference type="EMBL" id="PGG95919.1"/>
    </source>
</evidence>
<protein>
    <recommendedName>
        <fullName evidence="3">Protein BCP1</fullName>
    </recommendedName>
</protein>
<keyword evidence="3" id="KW-0813">Transport</keyword>
<dbReference type="PANTHER" id="PTHR13261">
    <property type="entry name" value="BRCA2 AND CDKN1A INTERACTING PROTEIN"/>
    <property type="match status" value="1"/>
</dbReference>
<dbReference type="GO" id="GO:0015031">
    <property type="term" value="P:protein transport"/>
    <property type="evidence" value="ECO:0007669"/>
    <property type="project" value="UniProtKB-KW"/>
</dbReference>
<dbReference type="OrthoDB" id="27543at2759"/>
<name>A0A2B7WH62_9EURO</name>
<dbReference type="STRING" id="1447875.A0A2B7WH62"/>